<accession>A0A8I2ZBX7</accession>
<dbReference type="AlphaFoldDB" id="A0A8I2ZBX7"/>
<dbReference type="OrthoDB" id="2311687at2759"/>
<feature type="coiled-coil region" evidence="1">
    <location>
        <begin position="134"/>
        <end position="164"/>
    </location>
</feature>
<reference evidence="2" key="1">
    <citation type="journal article" date="2021" name="Mol. Plant Pathol.">
        <title>A 20-kb lineage-specific genomic region tames virulence in pathogenic amphidiploid Verticillium longisporum.</title>
        <authorList>
            <person name="Harting R."/>
            <person name="Starke J."/>
            <person name="Kusch H."/>
            <person name="Poggeler S."/>
            <person name="Maurus I."/>
            <person name="Schluter R."/>
            <person name="Landesfeind M."/>
            <person name="Bulla I."/>
            <person name="Nowrousian M."/>
            <person name="de Jonge R."/>
            <person name="Stahlhut G."/>
            <person name="Hoff K.J."/>
            <person name="Asshauer K.P."/>
            <person name="Thurmer A."/>
            <person name="Stanke M."/>
            <person name="Daniel R."/>
            <person name="Morgenstern B."/>
            <person name="Thomma B.P.H.J."/>
            <person name="Kronstad J.W."/>
            <person name="Braus-Stromeyer S.A."/>
            <person name="Braus G.H."/>
        </authorList>
    </citation>
    <scope>NUCLEOTIDE SEQUENCE</scope>
    <source>
        <strain evidence="2">Vl32</strain>
    </source>
</reference>
<organism evidence="2 3">
    <name type="scientific">Verticillium longisporum</name>
    <name type="common">Verticillium dahliae var. longisporum</name>
    <dbReference type="NCBI Taxonomy" id="100787"/>
    <lineage>
        <taxon>Eukaryota</taxon>
        <taxon>Fungi</taxon>
        <taxon>Dikarya</taxon>
        <taxon>Ascomycota</taxon>
        <taxon>Pezizomycotina</taxon>
        <taxon>Sordariomycetes</taxon>
        <taxon>Hypocreomycetidae</taxon>
        <taxon>Glomerellales</taxon>
        <taxon>Plectosphaerellaceae</taxon>
        <taxon>Verticillium</taxon>
    </lineage>
</organism>
<evidence type="ECO:0008006" key="4">
    <source>
        <dbReference type="Google" id="ProtNLM"/>
    </source>
</evidence>
<protein>
    <recommendedName>
        <fullName evidence="4">Cnl2/NKP2 family protein</fullName>
    </recommendedName>
</protein>
<evidence type="ECO:0000256" key="1">
    <source>
        <dbReference type="SAM" id="Coils"/>
    </source>
</evidence>
<comment type="caution">
    <text evidence="2">The sequence shown here is derived from an EMBL/GenBank/DDBJ whole genome shotgun (WGS) entry which is preliminary data.</text>
</comment>
<dbReference type="GO" id="GO:0031511">
    <property type="term" value="C:Mis6-Sim4 complex"/>
    <property type="evidence" value="ECO:0007669"/>
    <property type="project" value="TreeGrafter"/>
</dbReference>
<dbReference type="Proteomes" id="UP000689129">
    <property type="component" value="Unassembled WGS sequence"/>
</dbReference>
<dbReference type="GO" id="GO:0007059">
    <property type="term" value="P:chromosome segregation"/>
    <property type="evidence" value="ECO:0007669"/>
    <property type="project" value="TreeGrafter"/>
</dbReference>
<name>A0A8I2ZBX7_VERLO</name>
<dbReference type="EMBL" id="JAEMWZ010000318">
    <property type="protein sequence ID" value="KAG7125245.1"/>
    <property type="molecule type" value="Genomic_DNA"/>
</dbReference>
<dbReference type="PANTHER" id="PTHR28064">
    <property type="entry name" value="INNER KINETOCHORE SUBUNIT NKP2"/>
    <property type="match status" value="1"/>
</dbReference>
<dbReference type="Pfam" id="PF09447">
    <property type="entry name" value="Cnl2_NKP2"/>
    <property type="match status" value="1"/>
</dbReference>
<evidence type="ECO:0000313" key="2">
    <source>
        <dbReference type="EMBL" id="KAG7125245.1"/>
    </source>
</evidence>
<sequence>MRFADNAPVLFVTHYHSHGAYRIHHSRQLPHHRTKLPTILSFDQFTALFPRSQQSNPQIRSLYRDLQHQRNAVVDAVTENIAIEEKRGRAMQREAARIKREAAQEQPDVEMEIERALFGPINGRDPKHTLETVIPELDSAVADLEAEIQKLEAEEAALVESIQQTVGSLSDLRYGRLSNPQLPDEVIHGLKGLQEQCDAKK</sequence>
<evidence type="ECO:0000313" key="3">
    <source>
        <dbReference type="Proteomes" id="UP000689129"/>
    </source>
</evidence>
<dbReference type="PANTHER" id="PTHR28064:SF1">
    <property type="entry name" value="INNER KINETOCHORE SUBUNIT NKP2"/>
    <property type="match status" value="1"/>
</dbReference>
<keyword evidence="1" id="KW-0175">Coiled coil</keyword>
<gene>
    <name evidence="2" type="ORF">HYQ45_013248</name>
</gene>
<dbReference type="InterPro" id="IPR018565">
    <property type="entry name" value="Nkp2/Cnl2"/>
</dbReference>
<proteinExistence type="predicted"/>